<dbReference type="Proteomes" id="UP000030700">
    <property type="component" value="Unassembled WGS sequence"/>
</dbReference>
<dbReference type="STRING" id="1499966.U14_03106"/>
<accession>A0A081BN94</accession>
<gene>
    <name evidence="2" type="ORF">U14_03106</name>
</gene>
<name>A0A081BN94_9BACT</name>
<sequence length="148" mass="16621">MMLAKRGLLILVFVMCCAALWGGYADAQDVALIMHKGKVKPVSLSEQEIKEVFLGQKTRWEDNSVIRFAVYTEDSALLAFLKSYVKKTPIQYNNYWKKLVFSGKGIMPKMFDDSQKVLDFVSNTEGAISFISAKDVDAQRVVVITVAN</sequence>
<protein>
    <recommendedName>
        <fullName evidence="4">PBP domain-containing protein</fullName>
    </recommendedName>
</protein>
<dbReference type="SUPFAM" id="SSF53850">
    <property type="entry name" value="Periplasmic binding protein-like II"/>
    <property type="match status" value="1"/>
</dbReference>
<keyword evidence="1" id="KW-0732">Signal</keyword>
<reference evidence="2" key="1">
    <citation type="journal article" date="2015" name="PeerJ">
        <title>First genomic representation of candidate bacterial phylum KSB3 points to enhanced environmental sensing as a trigger of wastewater bulking.</title>
        <authorList>
            <person name="Sekiguchi Y."/>
            <person name="Ohashi A."/>
            <person name="Parks D.H."/>
            <person name="Yamauchi T."/>
            <person name="Tyson G.W."/>
            <person name="Hugenholtz P."/>
        </authorList>
    </citation>
    <scope>NUCLEOTIDE SEQUENCE [LARGE SCALE GENOMIC DNA]</scope>
</reference>
<feature type="signal peptide" evidence="1">
    <location>
        <begin position="1"/>
        <end position="27"/>
    </location>
</feature>
<dbReference type="EMBL" id="DF820457">
    <property type="protein sequence ID" value="GAK51860.1"/>
    <property type="molecule type" value="Genomic_DNA"/>
</dbReference>
<dbReference type="AlphaFoldDB" id="A0A081BN94"/>
<keyword evidence="3" id="KW-1185">Reference proteome</keyword>
<evidence type="ECO:0000256" key="1">
    <source>
        <dbReference type="SAM" id="SignalP"/>
    </source>
</evidence>
<feature type="chain" id="PRO_5001755179" description="PBP domain-containing protein" evidence="1">
    <location>
        <begin position="28"/>
        <end position="148"/>
    </location>
</feature>
<dbReference type="Gene3D" id="3.40.190.10">
    <property type="entry name" value="Periplasmic binding protein-like II"/>
    <property type="match status" value="1"/>
</dbReference>
<evidence type="ECO:0000313" key="3">
    <source>
        <dbReference type="Proteomes" id="UP000030700"/>
    </source>
</evidence>
<proteinExistence type="predicted"/>
<dbReference type="HOGENOM" id="CLU_124904_1_1_0"/>
<evidence type="ECO:0000313" key="2">
    <source>
        <dbReference type="EMBL" id="GAK51860.1"/>
    </source>
</evidence>
<evidence type="ECO:0008006" key="4">
    <source>
        <dbReference type="Google" id="ProtNLM"/>
    </source>
</evidence>
<organism evidence="2">
    <name type="scientific">Candidatus Moduliflexus flocculans</name>
    <dbReference type="NCBI Taxonomy" id="1499966"/>
    <lineage>
        <taxon>Bacteria</taxon>
        <taxon>Candidatus Moduliflexota</taxon>
        <taxon>Candidatus Moduliflexia</taxon>
        <taxon>Candidatus Moduliflexales</taxon>
        <taxon>Candidatus Moduliflexaceae</taxon>
    </lineage>
</organism>